<evidence type="ECO:0000259" key="18">
    <source>
        <dbReference type="Pfam" id="PF01761"/>
    </source>
</evidence>
<evidence type="ECO:0000313" key="20">
    <source>
        <dbReference type="EMBL" id="KEP27323.1"/>
    </source>
</evidence>
<dbReference type="GO" id="GO:0000166">
    <property type="term" value="F:nucleotide binding"/>
    <property type="evidence" value="ECO:0007669"/>
    <property type="project" value="UniProtKB-KW"/>
</dbReference>
<dbReference type="GO" id="GO:0005737">
    <property type="term" value="C:cytoplasm"/>
    <property type="evidence" value="ECO:0007669"/>
    <property type="project" value="UniProtKB-SubCell"/>
</dbReference>
<dbReference type="InterPro" id="IPR030963">
    <property type="entry name" value="DHQ_synth_fam"/>
</dbReference>
<dbReference type="AlphaFoldDB" id="A0A081LDJ7"/>
<dbReference type="HAMAP" id="MF_00110">
    <property type="entry name" value="DHQ_synthase"/>
    <property type="match status" value="1"/>
</dbReference>
<evidence type="ECO:0000256" key="14">
    <source>
        <dbReference type="ARBA" id="ARBA00023141"/>
    </source>
</evidence>
<comment type="caution">
    <text evidence="17">Lacks conserved residue(s) required for the propagation of feature annotation.</text>
</comment>
<evidence type="ECO:0000256" key="12">
    <source>
        <dbReference type="ARBA" id="ARBA00022833"/>
    </source>
</evidence>
<comment type="subcellular location">
    <subcellularLocation>
        <location evidence="3 17">Cytoplasm</location>
    </subcellularLocation>
</comment>
<feature type="binding site" evidence="17">
    <location>
        <position position="263"/>
    </location>
    <ligand>
        <name>Zn(2+)</name>
        <dbReference type="ChEBI" id="CHEBI:29105"/>
    </ligand>
</feature>
<dbReference type="GO" id="GO:0003856">
    <property type="term" value="F:3-dehydroquinate synthase activity"/>
    <property type="evidence" value="ECO:0007669"/>
    <property type="project" value="UniProtKB-UniRule"/>
</dbReference>
<evidence type="ECO:0000256" key="1">
    <source>
        <dbReference type="ARBA" id="ARBA00001393"/>
    </source>
</evidence>
<feature type="binding site" evidence="17">
    <location>
        <position position="142"/>
    </location>
    <ligand>
        <name>NAD(+)</name>
        <dbReference type="ChEBI" id="CHEBI:57540"/>
    </ligand>
</feature>
<evidence type="ECO:0000256" key="8">
    <source>
        <dbReference type="ARBA" id="ARBA00022490"/>
    </source>
</evidence>
<dbReference type="UniPathway" id="UPA00053">
    <property type="reaction ID" value="UER00085"/>
</dbReference>
<dbReference type="SUPFAM" id="SSF56796">
    <property type="entry name" value="Dehydroquinate synthase-like"/>
    <property type="match status" value="1"/>
</dbReference>
<dbReference type="GO" id="GO:0008652">
    <property type="term" value="P:amino acid biosynthetic process"/>
    <property type="evidence" value="ECO:0007669"/>
    <property type="project" value="UniProtKB-KW"/>
</dbReference>
<dbReference type="OrthoDB" id="9806583at2"/>
<dbReference type="PANTHER" id="PTHR43622:SF7">
    <property type="entry name" value="3-DEHYDROQUINATE SYNTHASE, CHLOROPLASTIC"/>
    <property type="match status" value="1"/>
</dbReference>
<evidence type="ECO:0000256" key="6">
    <source>
        <dbReference type="ARBA" id="ARBA00013031"/>
    </source>
</evidence>
<feature type="domain" description="3-dehydroquinate synthase C-terminal" evidence="19">
    <location>
        <begin position="181"/>
        <end position="323"/>
    </location>
</feature>
<feature type="binding site" evidence="17">
    <location>
        <position position="151"/>
    </location>
    <ligand>
        <name>NAD(+)</name>
        <dbReference type="ChEBI" id="CHEBI:57540"/>
    </ligand>
</feature>
<feature type="binding site" evidence="17">
    <location>
        <position position="184"/>
    </location>
    <ligand>
        <name>Zn(2+)</name>
        <dbReference type="ChEBI" id="CHEBI:29105"/>
    </ligand>
</feature>
<dbReference type="Gene3D" id="3.40.50.1970">
    <property type="match status" value="1"/>
</dbReference>
<feature type="binding site" evidence="17">
    <location>
        <position position="246"/>
    </location>
    <ligand>
        <name>Zn(2+)</name>
        <dbReference type="ChEBI" id="CHEBI:29105"/>
    </ligand>
</feature>
<dbReference type="GO" id="GO:0046872">
    <property type="term" value="F:metal ion binding"/>
    <property type="evidence" value="ECO:0007669"/>
    <property type="project" value="UniProtKB-KW"/>
</dbReference>
<dbReference type="GO" id="GO:0009423">
    <property type="term" value="P:chorismate biosynthetic process"/>
    <property type="evidence" value="ECO:0007669"/>
    <property type="project" value="UniProtKB-UniRule"/>
</dbReference>
<evidence type="ECO:0000256" key="10">
    <source>
        <dbReference type="ARBA" id="ARBA00022723"/>
    </source>
</evidence>
<dbReference type="Pfam" id="PF24621">
    <property type="entry name" value="DHQS_C"/>
    <property type="match status" value="1"/>
</dbReference>
<accession>A0A081LDJ7</accession>
<feature type="binding site" evidence="17">
    <location>
        <begin position="130"/>
        <end position="131"/>
    </location>
    <ligand>
        <name>NAD(+)</name>
        <dbReference type="ChEBI" id="CHEBI:57540"/>
    </ligand>
</feature>
<proteinExistence type="inferred from homology"/>
<protein>
    <recommendedName>
        <fullName evidence="7 17">3-dehydroquinate synthase</fullName>
        <shortName evidence="17">DHQS</shortName>
        <ecNumber evidence="6 17">4.2.3.4</ecNumber>
    </recommendedName>
</protein>
<evidence type="ECO:0000256" key="15">
    <source>
        <dbReference type="ARBA" id="ARBA00023239"/>
    </source>
</evidence>
<dbReference type="InterPro" id="IPR016037">
    <property type="entry name" value="DHQ_synth_AroB"/>
</dbReference>
<evidence type="ECO:0000256" key="17">
    <source>
        <dbReference type="HAMAP-Rule" id="MF_00110"/>
    </source>
</evidence>
<keyword evidence="11 17" id="KW-0547">Nucleotide-binding</keyword>
<keyword evidence="16 17" id="KW-0170">Cobalt</keyword>
<organism evidence="20 21">
    <name type="scientific">Bacillus zhangzhouensis</name>
    <dbReference type="NCBI Taxonomy" id="1178540"/>
    <lineage>
        <taxon>Bacteria</taxon>
        <taxon>Bacillati</taxon>
        <taxon>Bacillota</taxon>
        <taxon>Bacilli</taxon>
        <taxon>Bacillales</taxon>
        <taxon>Bacillaceae</taxon>
        <taxon>Bacillus</taxon>
    </lineage>
</organism>
<dbReference type="NCBIfam" id="TIGR01357">
    <property type="entry name" value="aroB"/>
    <property type="match status" value="1"/>
</dbReference>
<comment type="catalytic activity">
    <reaction evidence="1 17">
        <text>7-phospho-2-dehydro-3-deoxy-D-arabino-heptonate = 3-dehydroquinate + phosphate</text>
        <dbReference type="Rhea" id="RHEA:21968"/>
        <dbReference type="ChEBI" id="CHEBI:32364"/>
        <dbReference type="ChEBI" id="CHEBI:43474"/>
        <dbReference type="ChEBI" id="CHEBI:58394"/>
        <dbReference type="EC" id="4.2.3.4"/>
    </reaction>
</comment>
<comment type="cofactor">
    <cofactor evidence="17">
        <name>Co(2+)</name>
        <dbReference type="ChEBI" id="CHEBI:48828"/>
    </cofactor>
    <cofactor evidence="17">
        <name>Zn(2+)</name>
        <dbReference type="ChEBI" id="CHEBI:29105"/>
    </cofactor>
    <text evidence="17">Binds 1 divalent metal cation per subunit. Can use either Co(2+) or Zn(2+).</text>
</comment>
<dbReference type="RefSeq" id="WP_034318912.1">
    <property type="nucleotide sequence ID" value="NZ_JBCMYH010000014.1"/>
</dbReference>
<dbReference type="EC" id="4.2.3.4" evidence="6 17"/>
<evidence type="ECO:0000256" key="3">
    <source>
        <dbReference type="ARBA" id="ARBA00004496"/>
    </source>
</evidence>
<comment type="cofactor">
    <cofactor evidence="2 17">
        <name>NAD(+)</name>
        <dbReference type="ChEBI" id="CHEBI:57540"/>
    </cofactor>
</comment>
<comment type="pathway">
    <text evidence="4 17">Metabolic intermediate biosynthesis; chorismate biosynthesis; chorismate from D-erythrose 4-phosphate and phosphoenolpyruvate: step 2/7.</text>
</comment>
<dbReference type="InterPro" id="IPR056179">
    <property type="entry name" value="DHQS_C"/>
</dbReference>
<reference evidence="20 21" key="1">
    <citation type="submission" date="2012-09" db="EMBL/GenBank/DDBJ databases">
        <title>Genome Sequence of Bacillus sp. DW5-4.</title>
        <authorList>
            <person name="Lai Q."/>
            <person name="Liu Y."/>
            <person name="Shao Z."/>
        </authorList>
    </citation>
    <scope>NUCLEOTIDE SEQUENCE [LARGE SCALE GENOMIC DNA]</scope>
    <source>
        <strain evidence="20 21">DW5-4</strain>
    </source>
</reference>
<keyword evidence="9 17" id="KW-0028">Amino-acid biosynthesis</keyword>
<evidence type="ECO:0000256" key="9">
    <source>
        <dbReference type="ARBA" id="ARBA00022605"/>
    </source>
</evidence>
<keyword evidence="12 17" id="KW-0862">Zinc</keyword>
<dbReference type="PANTHER" id="PTHR43622">
    <property type="entry name" value="3-DEHYDROQUINATE SYNTHASE"/>
    <property type="match status" value="1"/>
</dbReference>
<dbReference type="Proteomes" id="UP000028091">
    <property type="component" value="Unassembled WGS sequence"/>
</dbReference>
<dbReference type="FunFam" id="3.40.50.1970:FF:000001">
    <property type="entry name" value="3-dehydroquinate synthase"/>
    <property type="match status" value="1"/>
</dbReference>
<keyword evidence="8 17" id="KW-0963">Cytoplasm</keyword>
<dbReference type="GO" id="GO:0009073">
    <property type="term" value="P:aromatic amino acid family biosynthetic process"/>
    <property type="evidence" value="ECO:0007669"/>
    <property type="project" value="UniProtKB-KW"/>
</dbReference>
<evidence type="ECO:0000256" key="7">
    <source>
        <dbReference type="ARBA" id="ARBA00017684"/>
    </source>
</evidence>
<dbReference type="Pfam" id="PF01761">
    <property type="entry name" value="DHQ_synthase"/>
    <property type="match status" value="1"/>
</dbReference>
<dbReference type="Gene3D" id="1.20.1090.10">
    <property type="entry name" value="Dehydroquinate synthase-like - alpha domain"/>
    <property type="match status" value="1"/>
</dbReference>
<evidence type="ECO:0000313" key="21">
    <source>
        <dbReference type="Proteomes" id="UP000028091"/>
    </source>
</evidence>
<evidence type="ECO:0000259" key="19">
    <source>
        <dbReference type="Pfam" id="PF24621"/>
    </source>
</evidence>
<dbReference type="EMBL" id="JOTP01000004">
    <property type="protein sequence ID" value="KEP27323.1"/>
    <property type="molecule type" value="Genomic_DNA"/>
</dbReference>
<evidence type="ECO:0000256" key="2">
    <source>
        <dbReference type="ARBA" id="ARBA00001911"/>
    </source>
</evidence>
<keyword evidence="10 17" id="KW-0479">Metal-binding</keyword>
<evidence type="ECO:0000256" key="5">
    <source>
        <dbReference type="ARBA" id="ARBA00005412"/>
    </source>
</evidence>
<evidence type="ECO:0000256" key="16">
    <source>
        <dbReference type="ARBA" id="ARBA00023285"/>
    </source>
</evidence>
<keyword evidence="15 17" id="KW-0456">Lyase</keyword>
<name>A0A081LDJ7_9BACI</name>
<keyword evidence="21" id="KW-1185">Reference proteome</keyword>
<dbReference type="eggNOG" id="COG0337">
    <property type="taxonomic scope" value="Bacteria"/>
</dbReference>
<dbReference type="PIRSF" id="PIRSF001455">
    <property type="entry name" value="DHQ_synth"/>
    <property type="match status" value="1"/>
</dbReference>
<comment type="function">
    <text evidence="17">Catalyzes the conversion of 3-deoxy-D-arabino-heptulosonate 7-phosphate (DAHP) to dehydroquinate (DHQ).</text>
</comment>
<dbReference type="InterPro" id="IPR050071">
    <property type="entry name" value="Dehydroquinate_synthase"/>
</dbReference>
<comment type="similarity">
    <text evidence="5 17">Belongs to the sugar phosphate cyclases superfamily. Dehydroquinate synthase family.</text>
</comment>
<keyword evidence="14 17" id="KW-0057">Aromatic amino acid biosynthesis</keyword>
<evidence type="ECO:0000256" key="11">
    <source>
        <dbReference type="ARBA" id="ARBA00022741"/>
    </source>
</evidence>
<sequence>MKTLEVKTSSATYPVYIGDGIKRNIVDLITSTGHSFTKLMIVTDSAVDAIYGDEMVRLLEQKWSVQKVVVPNGEQSKSFAQFEHVHTKAIQFQLDRSSCIIALGGGVIGDLAGFAAATYMRGIDFIQVPTTLLAHDSAVGGKTGINHPLGKNLIGAFHQPKAVIYDTSMLETLSQVELRSGFAEVIKHALISSEDFLSELMSIRSLTGLSKGELAHMLYQGIQVKASIVQEDEKEQGVRAYLNLGHTLGHAIEAEYGYGAITHGDAIAIGMQFALYVSEKQLGLRLHREELKAWMKELGFPIQVTQDISTKIFVDRMIGDKKARGGSVQLVLLKQVGDVTLHSFTKDELYHWLEEWKREEGCL</sequence>
<feature type="binding site" evidence="17">
    <location>
        <begin position="106"/>
        <end position="110"/>
    </location>
    <ligand>
        <name>NAD(+)</name>
        <dbReference type="ChEBI" id="CHEBI:57540"/>
    </ligand>
</feature>
<dbReference type="InterPro" id="IPR030960">
    <property type="entry name" value="DHQS/DOIS_N"/>
</dbReference>
<keyword evidence="13 17" id="KW-0520">NAD</keyword>
<dbReference type="CDD" id="cd08195">
    <property type="entry name" value="DHQS"/>
    <property type="match status" value="1"/>
</dbReference>
<feature type="domain" description="3-dehydroquinate synthase N-terminal" evidence="18">
    <location>
        <begin position="68"/>
        <end position="179"/>
    </location>
</feature>
<comment type="caution">
    <text evidence="20">The sequence shown here is derived from an EMBL/GenBank/DDBJ whole genome shotgun (WGS) entry which is preliminary data.</text>
</comment>
<evidence type="ECO:0000256" key="13">
    <source>
        <dbReference type="ARBA" id="ARBA00023027"/>
    </source>
</evidence>
<gene>
    <name evidence="17" type="primary">aroB</name>
    <name evidence="20" type="ORF">BA70_13400</name>
</gene>
<evidence type="ECO:0000256" key="4">
    <source>
        <dbReference type="ARBA" id="ARBA00004661"/>
    </source>
</evidence>